<keyword evidence="1" id="KW-1133">Transmembrane helix</keyword>
<gene>
    <name evidence="2" type="ORF">A2172_00785</name>
</gene>
<evidence type="ECO:0000313" key="3">
    <source>
        <dbReference type="Proteomes" id="UP000176631"/>
    </source>
</evidence>
<sequence>MLSQFKKLLFKFPILLFLYCFILKLGVAYAGNEDLDLNPSPVTDLVKIFENALSAVIILGGLASFVMIIVSGFKFIAAQGDPKALMSARSSLLWAIAGVAFIIIAWLVLQFIANFTGVNVTIFRLNFNLE</sequence>
<feature type="transmembrane region" description="Helical" evidence="1">
    <location>
        <begin position="12"/>
        <end position="31"/>
    </location>
</feature>
<dbReference type="AlphaFoldDB" id="A0A1G1W8R4"/>
<dbReference type="STRING" id="1802593.A2172_00785"/>
<keyword evidence="1" id="KW-0472">Membrane</keyword>
<accession>A0A1G1W8R4</accession>
<organism evidence="2 3">
    <name type="scientific">Candidatus Woykebacteria bacterium RBG_13_40_15</name>
    <dbReference type="NCBI Taxonomy" id="1802593"/>
    <lineage>
        <taxon>Bacteria</taxon>
        <taxon>Candidatus Woykeibacteriota</taxon>
    </lineage>
</organism>
<keyword evidence="1" id="KW-0812">Transmembrane</keyword>
<dbReference type="Proteomes" id="UP000176631">
    <property type="component" value="Unassembled WGS sequence"/>
</dbReference>
<feature type="transmembrane region" description="Helical" evidence="1">
    <location>
        <begin position="51"/>
        <end position="71"/>
    </location>
</feature>
<evidence type="ECO:0000256" key="1">
    <source>
        <dbReference type="SAM" id="Phobius"/>
    </source>
</evidence>
<dbReference type="EMBL" id="MHCP01000015">
    <property type="protein sequence ID" value="OGY24066.1"/>
    <property type="molecule type" value="Genomic_DNA"/>
</dbReference>
<comment type="caution">
    <text evidence="2">The sequence shown here is derived from an EMBL/GenBank/DDBJ whole genome shotgun (WGS) entry which is preliminary data.</text>
</comment>
<dbReference type="InterPro" id="IPR043993">
    <property type="entry name" value="T4SS_pilin"/>
</dbReference>
<dbReference type="Pfam" id="PF18895">
    <property type="entry name" value="T4SS_pilin"/>
    <property type="match status" value="1"/>
</dbReference>
<reference evidence="2 3" key="1">
    <citation type="journal article" date="2016" name="Nat. Commun.">
        <title>Thousands of microbial genomes shed light on interconnected biogeochemical processes in an aquifer system.</title>
        <authorList>
            <person name="Anantharaman K."/>
            <person name="Brown C.T."/>
            <person name="Hug L.A."/>
            <person name="Sharon I."/>
            <person name="Castelle C.J."/>
            <person name="Probst A.J."/>
            <person name="Thomas B.C."/>
            <person name="Singh A."/>
            <person name="Wilkins M.J."/>
            <person name="Karaoz U."/>
            <person name="Brodie E.L."/>
            <person name="Williams K.H."/>
            <person name="Hubbard S.S."/>
            <person name="Banfield J.F."/>
        </authorList>
    </citation>
    <scope>NUCLEOTIDE SEQUENCE [LARGE SCALE GENOMIC DNA]</scope>
</reference>
<name>A0A1G1W8R4_9BACT</name>
<evidence type="ECO:0000313" key="2">
    <source>
        <dbReference type="EMBL" id="OGY24066.1"/>
    </source>
</evidence>
<proteinExistence type="predicted"/>
<feature type="transmembrane region" description="Helical" evidence="1">
    <location>
        <begin position="92"/>
        <end position="113"/>
    </location>
</feature>
<protein>
    <submittedName>
        <fullName evidence="2">Uncharacterized protein</fullName>
    </submittedName>
</protein>